<evidence type="ECO:0000256" key="4">
    <source>
        <dbReference type="ARBA" id="ARBA00023136"/>
    </source>
</evidence>
<comment type="caution">
    <text evidence="7">The sequence shown here is derived from an EMBL/GenBank/DDBJ whole genome shotgun (WGS) entry which is preliminary data.</text>
</comment>
<protein>
    <submittedName>
        <fullName evidence="7">Uncharacterized protein</fullName>
    </submittedName>
</protein>
<dbReference type="EMBL" id="BLLK01000074">
    <property type="protein sequence ID" value="GFH61399.1"/>
    <property type="molecule type" value="Genomic_DNA"/>
</dbReference>
<evidence type="ECO:0000256" key="1">
    <source>
        <dbReference type="ARBA" id="ARBA00004141"/>
    </source>
</evidence>
<evidence type="ECO:0000313" key="7">
    <source>
        <dbReference type="EMBL" id="GFH61399.1"/>
    </source>
</evidence>
<sequence length="288" mass="31809">MVHLALDHIWMFISQSETGLKSPYSRIIFGLSIADVLQSIGIFASPFAAPVDPQHIFGRGNVQSCSAVGFFTIAGSLAVPLYTLHLTYYFLKRVKYKVKPQDFANGQEKWLHIIIWMYSIVVPSLAAGKGMINPMRRGAMCYLGPSPTGCNTNDEIECIRGKGAHLVGAILIVLPLAAIFVALLTVLGAFTLHVYTSEKQLQPTKQGTAKKAEEKETDDSPDEKSDNSPQEVEVDENKEPEQNQQEELSAFQRYEKQALKLVLTKSAIFQSSLFVLSKCVKDALSILV</sequence>
<keyword evidence="2 6" id="KW-0812">Transmembrane</keyword>
<dbReference type="AlphaFoldDB" id="A0AAD3HFM8"/>
<dbReference type="PANTHER" id="PTHR23112:SF0">
    <property type="entry name" value="TRANSMEMBRANE PROTEIN 116"/>
    <property type="match status" value="1"/>
</dbReference>
<feature type="transmembrane region" description="Helical" evidence="6">
    <location>
        <begin position="70"/>
        <end position="90"/>
    </location>
</feature>
<evidence type="ECO:0000256" key="2">
    <source>
        <dbReference type="ARBA" id="ARBA00022692"/>
    </source>
</evidence>
<keyword evidence="8" id="KW-1185">Reference proteome</keyword>
<evidence type="ECO:0000256" key="3">
    <source>
        <dbReference type="ARBA" id="ARBA00022989"/>
    </source>
</evidence>
<dbReference type="PANTHER" id="PTHR23112">
    <property type="entry name" value="G PROTEIN-COUPLED RECEPTOR 157-RELATED"/>
    <property type="match status" value="1"/>
</dbReference>
<feature type="transmembrane region" description="Helical" evidence="6">
    <location>
        <begin position="166"/>
        <end position="195"/>
    </location>
</feature>
<evidence type="ECO:0000313" key="8">
    <source>
        <dbReference type="Proteomes" id="UP001054902"/>
    </source>
</evidence>
<gene>
    <name evidence="7" type="ORF">CTEN210_17875</name>
</gene>
<evidence type="ECO:0000256" key="6">
    <source>
        <dbReference type="SAM" id="Phobius"/>
    </source>
</evidence>
<feature type="transmembrane region" description="Helical" evidence="6">
    <location>
        <begin position="110"/>
        <end position="128"/>
    </location>
</feature>
<organism evidence="7 8">
    <name type="scientific">Chaetoceros tenuissimus</name>
    <dbReference type="NCBI Taxonomy" id="426638"/>
    <lineage>
        <taxon>Eukaryota</taxon>
        <taxon>Sar</taxon>
        <taxon>Stramenopiles</taxon>
        <taxon>Ochrophyta</taxon>
        <taxon>Bacillariophyta</taxon>
        <taxon>Coscinodiscophyceae</taxon>
        <taxon>Chaetocerotophycidae</taxon>
        <taxon>Chaetocerotales</taxon>
        <taxon>Chaetocerotaceae</taxon>
        <taxon>Chaetoceros</taxon>
    </lineage>
</organism>
<accession>A0AAD3HFM8</accession>
<reference evidence="7 8" key="1">
    <citation type="journal article" date="2021" name="Sci. Rep.">
        <title>The genome of the diatom Chaetoceros tenuissimus carries an ancient integrated fragment of an extant virus.</title>
        <authorList>
            <person name="Hongo Y."/>
            <person name="Kimura K."/>
            <person name="Takaki Y."/>
            <person name="Yoshida Y."/>
            <person name="Baba S."/>
            <person name="Kobayashi G."/>
            <person name="Nagasaki K."/>
            <person name="Hano T."/>
            <person name="Tomaru Y."/>
        </authorList>
    </citation>
    <scope>NUCLEOTIDE SEQUENCE [LARGE SCALE GENOMIC DNA]</scope>
    <source>
        <strain evidence="7 8">NIES-3715</strain>
    </source>
</reference>
<keyword evidence="4 6" id="KW-0472">Membrane</keyword>
<feature type="transmembrane region" description="Helical" evidence="6">
    <location>
        <begin position="27"/>
        <end position="49"/>
    </location>
</feature>
<dbReference type="GO" id="GO:0007189">
    <property type="term" value="P:adenylate cyclase-activating G protein-coupled receptor signaling pathway"/>
    <property type="evidence" value="ECO:0007669"/>
    <property type="project" value="TreeGrafter"/>
</dbReference>
<name>A0AAD3HFM8_9STRA</name>
<dbReference type="GO" id="GO:0005886">
    <property type="term" value="C:plasma membrane"/>
    <property type="evidence" value="ECO:0007669"/>
    <property type="project" value="TreeGrafter"/>
</dbReference>
<comment type="subcellular location">
    <subcellularLocation>
        <location evidence="1">Membrane</location>
        <topology evidence="1">Multi-pass membrane protein</topology>
    </subcellularLocation>
</comment>
<feature type="region of interest" description="Disordered" evidence="5">
    <location>
        <begin position="203"/>
        <end position="248"/>
    </location>
</feature>
<dbReference type="Gene3D" id="1.20.1070.10">
    <property type="entry name" value="Rhodopsin 7-helix transmembrane proteins"/>
    <property type="match status" value="1"/>
</dbReference>
<dbReference type="GO" id="GO:0004930">
    <property type="term" value="F:G protein-coupled receptor activity"/>
    <property type="evidence" value="ECO:0007669"/>
    <property type="project" value="TreeGrafter"/>
</dbReference>
<proteinExistence type="predicted"/>
<dbReference type="Proteomes" id="UP001054902">
    <property type="component" value="Unassembled WGS sequence"/>
</dbReference>
<evidence type="ECO:0000256" key="5">
    <source>
        <dbReference type="SAM" id="MobiDB-lite"/>
    </source>
</evidence>
<keyword evidence="3 6" id="KW-1133">Transmembrane helix</keyword>